<keyword evidence="3" id="KW-1185">Reference proteome</keyword>
<dbReference type="Pfam" id="PF17195">
    <property type="entry name" value="DUF5132"/>
    <property type="match status" value="1"/>
</dbReference>
<evidence type="ECO:0000313" key="3">
    <source>
        <dbReference type="Proteomes" id="UP000268857"/>
    </source>
</evidence>
<dbReference type="RefSeq" id="WP_016875853.1">
    <property type="nucleotide sequence ID" value="NZ_AJLN01000097.1"/>
</dbReference>
<organism evidence="2 3">
    <name type="scientific">Chlorogloeopsis fritschii PCC 6912</name>
    <dbReference type="NCBI Taxonomy" id="211165"/>
    <lineage>
        <taxon>Bacteria</taxon>
        <taxon>Bacillati</taxon>
        <taxon>Cyanobacteriota</taxon>
        <taxon>Cyanophyceae</taxon>
        <taxon>Nostocales</taxon>
        <taxon>Chlorogloeopsidaceae</taxon>
        <taxon>Chlorogloeopsis</taxon>
    </lineage>
</organism>
<evidence type="ECO:0008006" key="4">
    <source>
        <dbReference type="Google" id="ProtNLM"/>
    </source>
</evidence>
<sequence>MGVKVLPDVGDVAENLGVTGILGVVLLPVFLPVLAGVGKPIAKGIIKGGILFYERSRGAIAEVGETWEDIVAEARAELGESRMKRAEPIEESQAG</sequence>
<name>A0A3S0XQI5_CHLFR</name>
<accession>A0A3S0XQI5</accession>
<dbReference type="STRING" id="211165.GCA_000317285_03587"/>
<dbReference type="EMBL" id="RSCJ01000028">
    <property type="protein sequence ID" value="RUR74646.1"/>
    <property type="molecule type" value="Genomic_DNA"/>
</dbReference>
<gene>
    <name evidence="2" type="ORF">PCC6912_51630</name>
</gene>
<keyword evidence="1" id="KW-1133">Transmembrane helix</keyword>
<reference evidence="2 3" key="1">
    <citation type="journal article" date="2019" name="Genome Biol. Evol.">
        <title>Day and night: Metabolic profiles and evolutionary relationships of six axenic non-marine cyanobacteria.</title>
        <authorList>
            <person name="Will S.E."/>
            <person name="Henke P."/>
            <person name="Boedeker C."/>
            <person name="Huang S."/>
            <person name="Brinkmann H."/>
            <person name="Rohde M."/>
            <person name="Jarek M."/>
            <person name="Friedl T."/>
            <person name="Seufert S."/>
            <person name="Schumacher M."/>
            <person name="Overmann J."/>
            <person name="Neumann-Schaal M."/>
            <person name="Petersen J."/>
        </authorList>
    </citation>
    <scope>NUCLEOTIDE SEQUENCE [LARGE SCALE GENOMIC DNA]</scope>
    <source>
        <strain evidence="2 3">PCC 6912</strain>
    </source>
</reference>
<proteinExistence type="predicted"/>
<dbReference type="OrthoDB" id="490126at2"/>
<dbReference type="InterPro" id="IPR033456">
    <property type="entry name" value="DUF5132"/>
</dbReference>
<feature type="transmembrane region" description="Helical" evidence="1">
    <location>
        <begin position="16"/>
        <end position="37"/>
    </location>
</feature>
<keyword evidence="1" id="KW-0472">Membrane</keyword>
<protein>
    <recommendedName>
        <fullName evidence="4">DUF5132 domain-containing protein</fullName>
    </recommendedName>
</protein>
<evidence type="ECO:0000256" key="1">
    <source>
        <dbReference type="SAM" id="Phobius"/>
    </source>
</evidence>
<dbReference type="Proteomes" id="UP000268857">
    <property type="component" value="Unassembled WGS sequence"/>
</dbReference>
<evidence type="ECO:0000313" key="2">
    <source>
        <dbReference type="EMBL" id="RUR74646.1"/>
    </source>
</evidence>
<dbReference type="AlphaFoldDB" id="A0A3S0XQI5"/>
<comment type="caution">
    <text evidence="2">The sequence shown here is derived from an EMBL/GenBank/DDBJ whole genome shotgun (WGS) entry which is preliminary data.</text>
</comment>
<keyword evidence="1" id="KW-0812">Transmembrane</keyword>